<evidence type="ECO:0000313" key="5">
    <source>
        <dbReference type="EMBL" id="CDZ96908.1"/>
    </source>
</evidence>
<feature type="chain" id="PRO_5002522274" evidence="4">
    <location>
        <begin position="19"/>
        <end position="182"/>
    </location>
</feature>
<dbReference type="GO" id="GO:0016491">
    <property type="term" value="F:oxidoreductase activity"/>
    <property type="evidence" value="ECO:0007669"/>
    <property type="project" value="UniProtKB-KW"/>
</dbReference>
<dbReference type="GO" id="GO:0005737">
    <property type="term" value="C:cytoplasm"/>
    <property type="evidence" value="ECO:0007669"/>
    <property type="project" value="TreeGrafter"/>
</dbReference>
<evidence type="ECO:0000256" key="4">
    <source>
        <dbReference type="SAM" id="SignalP"/>
    </source>
</evidence>
<evidence type="ECO:0000256" key="2">
    <source>
        <dbReference type="ARBA" id="ARBA00022857"/>
    </source>
</evidence>
<dbReference type="InterPro" id="IPR036291">
    <property type="entry name" value="NAD(P)-bd_dom_sf"/>
</dbReference>
<dbReference type="SUPFAM" id="SSF51735">
    <property type="entry name" value="NAD(P)-binding Rossmann-fold domains"/>
    <property type="match status" value="1"/>
</dbReference>
<evidence type="ECO:0000256" key="1">
    <source>
        <dbReference type="ARBA" id="ARBA00006484"/>
    </source>
</evidence>
<dbReference type="PANTHER" id="PTHR43544:SF7">
    <property type="entry name" value="NADB-LER2"/>
    <property type="match status" value="1"/>
</dbReference>
<dbReference type="Gene3D" id="3.40.50.720">
    <property type="entry name" value="NAD(P)-binding Rossmann-like Domain"/>
    <property type="match status" value="1"/>
</dbReference>
<reference evidence="5" key="1">
    <citation type="submission" date="2014-08" db="EMBL/GenBank/DDBJ databases">
        <authorList>
            <person name="Sharma Rahul"/>
            <person name="Thines Marco"/>
        </authorList>
    </citation>
    <scope>NUCLEOTIDE SEQUENCE</scope>
</reference>
<comment type="similarity">
    <text evidence="1">Belongs to the short-chain dehydrogenases/reductases (SDR) family.</text>
</comment>
<dbReference type="InterPro" id="IPR002347">
    <property type="entry name" value="SDR_fam"/>
</dbReference>
<evidence type="ECO:0000256" key="3">
    <source>
        <dbReference type="ARBA" id="ARBA00023002"/>
    </source>
</evidence>
<dbReference type="AlphaFoldDB" id="A0A0F7SGN7"/>
<dbReference type="EMBL" id="LN483167">
    <property type="protein sequence ID" value="CDZ96908.1"/>
    <property type="molecule type" value="Genomic_DNA"/>
</dbReference>
<organism evidence="5">
    <name type="scientific">Phaffia rhodozyma</name>
    <name type="common">Yeast</name>
    <name type="synonym">Xanthophyllomyces dendrorhous</name>
    <dbReference type="NCBI Taxonomy" id="264483"/>
    <lineage>
        <taxon>Eukaryota</taxon>
        <taxon>Fungi</taxon>
        <taxon>Dikarya</taxon>
        <taxon>Basidiomycota</taxon>
        <taxon>Agaricomycotina</taxon>
        <taxon>Tremellomycetes</taxon>
        <taxon>Cystofilobasidiales</taxon>
        <taxon>Mrakiaceae</taxon>
        <taxon>Phaffia</taxon>
    </lineage>
</organism>
<sequence length="182" mass="19392">MLLHAMLCLICRARPGIATPESIGLLHESDPAQWTAHYEVNVVGPVVLYKAFRPLLQASAVAAKFVIISSALGSLTLSLQFNTPAVVYGTSKAAANYATVKIHLESEDFGLIAFPLHPGYVATDMNPMATKDLSGDGEKSPYAHLAISPEQSAEAVLKVVSEATRESHGGKLLNYDGSVLPY</sequence>
<dbReference type="PANTHER" id="PTHR43544">
    <property type="entry name" value="SHORT-CHAIN DEHYDROGENASE/REDUCTASE"/>
    <property type="match status" value="1"/>
</dbReference>
<name>A0A0F7SGN7_PHARH</name>
<protein>
    <submittedName>
        <fullName evidence="5">Predicted short chain-type dehydrogenase</fullName>
    </submittedName>
</protein>
<dbReference type="InterPro" id="IPR051468">
    <property type="entry name" value="Fungal_SecMetab_SDRs"/>
</dbReference>
<dbReference type="Pfam" id="PF00106">
    <property type="entry name" value="adh_short"/>
    <property type="match status" value="1"/>
</dbReference>
<proteinExistence type="inferred from homology"/>
<keyword evidence="3" id="KW-0560">Oxidoreductase</keyword>
<keyword evidence="2" id="KW-0521">NADP</keyword>
<accession>A0A0F7SGN7</accession>
<feature type="signal peptide" evidence="4">
    <location>
        <begin position="1"/>
        <end position="18"/>
    </location>
</feature>
<keyword evidence="4" id="KW-0732">Signal</keyword>